<dbReference type="OrthoDB" id="9815466at2"/>
<feature type="transmembrane region" description="Helical" evidence="1">
    <location>
        <begin position="437"/>
        <end position="455"/>
    </location>
</feature>
<keyword evidence="3" id="KW-1185">Reference proteome</keyword>
<feature type="transmembrane region" description="Helical" evidence="1">
    <location>
        <begin position="139"/>
        <end position="157"/>
    </location>
</feature>
<feature type="transmembrane region" description="Helical" evidence="1">
    <location>
        <begin position="325"/>
        <end position="344"/>
    </location>
</feature>
<feature type="transmembrane region" description="Helical" evidence="1">
    <location>
        <begin position="111"/>
        <end position="133"/>
    </location>
</feature>
<sequence length="952" mass="108973">MTFSFTKKNNLKLYLQYTAIFALIAFFVYGTYFVTGHSLIWHLDGAQQHLPLLEEFRKTLFKILKHPFSSWPQWSFKLGLGGDIFQINAYYVTGDIFNYLILLFPASKIIFAYQFLIILRLYCVGLVFCYFASHFFSKNAIILSGTVVYLFNAFLLYANIAQPFFSIPFMIFPLLILGIERVLQQKSIWPLTLAFCWMLFSNFYFAYILGFGALLYLILRYLLTYRKKINFFKTLFNLGLSTAISLSATAILWFPEMLAVFSSTRSNAPFANGLRLYPLYYYLALPSQLINGGNRNFYFWSALGFASISFFSIIFILIKIKKYPLLGTSFILGLIMLLFPQFGALFNGLTSPSNRWTLMLSLPIALSVCILIEQLPKLTHKVRLALTYCLTIYSCWIFLTYFFQNDEKLFIPMAFLFIGYGFLIYHSSGTKNHSNYAFLALIICNVIFNAIYFEAPYNGGYSNEMLPLKSFEKLVKTRYAGLDKDVKSSNSYRVSTTSQNYNLGNSFHMYNAQPNKLNSITSYYSLQNVNIGNFAQKMQNSQYEANIPISQFSDRTVLNNFLGVKYIFNQINQKNSTKIPANYLAEKASTRLTSGSNNQSGVDTQTVRYKTNQAFPLIYWQDTVINSQQLKSMTTTARERALASGVYVNNSIAKHYSKTKLSTDTQTIKYYIVSSRGNIVDTSSLEHLDSTETYKIILKNPENYENSELHIELNNIKYQQLSLKKQIQLEQNKQATLTSNGIITNDDSYNYYRYLRYHILNGSPDNSFSISVSSNLGTESITQPKQSELSFYKTVKSGVLNLGYFTSTPKYLTLTPSKLGIYKFQLQIVAEKLGKNYNREVTKIQKNRLKSMKFSQNNITGKIKTVKKGILTSSIPFSEGWKIYDNGKKLKTIKTNTGFLGTQLQAGSHDIHLIYSTPGLKTGKIISILGIILTIVFAFLLFLINKFFHKNN</sequence>
<comment type="caution">
    <text evidence="2">The sequence shown here is derived from an EMBL/GenBank/DDBJ whole genome shotgun (WGS) entry which is preliminary data.</text>
</comment>
<feature type="transmembrane region" description="Helical" evidence="1">
    <location>
        <begin position="925"/>
        <end position="944"/>
    </location>
</feature>
<feature type="transmembrane region" description="Helical" evidence="1">
    <location>
        <begin position="164"/>
        <end position="183"/>
    </location>
</feature>
<proteinExistence type="predicted"/>
<feature type="transmembrane region" description="Helical" evidence="1">
    <location>
        <begin position="384"/>
        <end position="403"/>
    </location>
</feature>
<name>A0A0R1MH25_9LACO</name>
<dbReference type="Pfam" id="PF09586">
    <property type="entry name" value="YfhO"/>
    <property type="match status" value="1"/>
</dbReference>
<protein>
    <submittedName>
        <fullName evidence="2">Uncharacterized protein</fullName>
    </submittedName>
</protein>
<gene>
    <name evidence="2" type="ORF">FC92_GL001998</name>
</gene>
<dbReference type="Proteomes" id="UP000051448">
    <property type="component" value="Unassembled WGS sequence"/>
</dbReference>
<keyword evidence="1" id="KW-1133">Transmembrane helix</keyword>
<evidence type="ECO:0000256" key="1">
    <source>
        <dbReference type="SAM" id="Phobius"/>
    </source>
</evidence>
<feature type="transmembrane region" description="Helical" evidence="1">
    <location>
        <begin position="356"/>
        <end position="372"/>
    </location>
</feature>
<dbReference type="RefSeq" id="WP_057869178.1">
    <property type="nucleotide sequence ID" value="NZ_AZDX01000007.1"/>
</dbReference>
<dbReference type="STRING" id="1423759.FC92_GL001998"/>
<feature type="transmembrane region" description="Helical" evidence="1">
    <location>
        <begin position="297"/>
        <end position="318"/>
    </location>
</feature>
<dbReference type="PATRIC" id="fig|1423759.3.peg.2090"/>
<organism evidence="2 3">
    <name type="scientific">Liquorilactobacillus hordei DSM 19519</name>
    <dbReference type="NCBI Taxonomy" id="1423759"/>
    <lineage>
        <taxon>Bacteria</taxon>
        <taxon>Bacillati</taxon>
        <taxon>Bacillota</taxon>
        <taxon>Bacilli</taxon>
        <taxon>Lactobacillales</taxon>
        <taxon>Lactobacillaceae</taxon>
        <taxon>Liquorilactobacillus</taxon>
    </lineage>
</organism>
<dbReference type="PANTHER" id="PTHR38454:SF1">
    <property type="entry name" value="INTEGRAL MEMBRANE PROTEIN"/>
    <property type="match status" value="1"/>
</dbReference>
<evidence type="ECO:0000313" key="2">
    <source>
        <dbReference type="EMBL" id="KRL07222.1"/>
    </source>
</evidence>
<evidence type="ECO:0000313" key="3">
    <source>
        <dbReference type="Proteomes" id="UP000051448"/>
    </source>
</evidence>
<keyword evidence="1" id="KW-0472">Membrane</keyword>
<dbReference type="GeneID" id="98311627"/>
<reference evidence="2 3" key="1">
    <citation type="journal article" date="2015" name="Genome Announc.">
        <title>Expanding the biotechnology potential of lactobacilli through comparative genomics of 213 strains and associated genera.</title>
        <authorList>
            <person name="Sun Z."/>
            <person name="Harris H.M."/>
            <person name="McCann A."/>
            <person name="Guo C."/>
            <person name="Argimon S."/>
            <person name="Zhang W."/>
            <person name="Yang X."/>
            <person name="Jeffery I.B."/>
            <person name="Cooney J.C."/>
            <person name="Kagawa T.F."/>
            <person name="Liu W."/>
            <person name="Song Y."/>
            <person name="Salvetti E."/>
            <person name="Wrobel A."/>
            <person name="Rasinkangas P."/>
            <person name="Parkhill J."/>
            <person name="Rea M.C."/>
            <person name="O'Sullivan O."/>
            <person name="Ritari J."/>
            <person name="Douillard F.P."/>
            <person name="Paul Ross R."/>
            <person name="Yang R."/>
            <person name="Briner A.E."/>
            <person name="Felis G.E."/>
            <person name="de Vos W.M."/>
            <person name="Barrangou R."/>
            <person name="Klaenhammer T.R."/>
            <person name="Caufield P.W."/>
            <person name="Cui Y."/>
            <person name="Zhang H."/>
            <person name="O'Toole P.W."/>
        </authorList>
    </citation>
    <scope>NUCLEOTIDE SEQUENCE [LARGE SCALE GENOMIC DNA]</scope>
    <source>
        <strain evidence="2 3">DSM 19519</strain>
    </source>
</reference>
<dbReference type="EMBL" id="AZDX01000007">
    <property type="protein sequence ID" value="KRL07222.1"/>
    <property type="molecule type" value="Genomic_DNA"/>
</dbReference>
<feature type="transmembrane region" description="Helical" evidence="1">
    <location>
        <begin position="203"/>
        <end position="223"/>
    </location>
</feature>
<keyword evidence="1" id="KW-0812">Transmembrane</keyword>
<dbReference type="AlphaFoldDB" id="A0A0R1MH25"/>
<dbReference type="PANTHER" id="PTHR38454">
    <property type="entry name" value="INTEGRAL MEMBRANE PROTEIN-RELATED"/>
    <property type="match status" value="1"/>
</dbReference>
<feature type="transmembrane region" description="Helical" evidence="1">
    <location>
        <begin position="84"/>
        <end position="104"/>
    </location>
</feature>
<feature type="transmembrane region" description="Helical" evidence="1">
    <location>
        <begin position="409"/>
        <end position="425"/>
    </location>
</feature>
<feature type="transmembrane region" description="Helical" evidence="1">
    <location>
        <begin position="235"/>
        <end position="254"/>
    </location>
</feature>
<accession>A0A0R1MH25</accession>
<feature type="transmembrane region" description="Helical" evidence="1">
    <location>
        <begin position="12"/>
        <end position="34"/>
    </location>
</feature>
<dbReference type="InterPro" id="IPR018580">
    <property type="entry name" value="Uncharacterised_YfhO"/>
</dbReference>